<dbReference type="Proteomes" id="UP000220605">
    <property type="component" value="Unassembled WGS sequence"/>
</dbReference>
<accession>A0A565A4I0</accession>
<name>A0A565A4I0_PLAVI</name>
<reference evidence="1" key="1">
    <citation type="submission" date="2016-07" db="EMBL/GenBank/DDBJ databases">
        <authorList>
            <consortium name="Pathogen Informatics"/>
        </authorList>
    </citation>
    <scope>NUCLEOTIDE SEQUENCE</scope>
</reference>
<gene>
    <name evidence="1" type="ORF">PVP01_0001120</name>
</gene>
<dbReference type="VEuPathDB" id="PlasmoDB:PVW1_100020300"/>
<dbReference type="AlphaFoldDB" id="A0A565A4I0"/>
<evidence type="ECO:0000313" key="1">
    <source>
        <dbReference type="EMBL" id="VUZ99397.1"/>
    </source>
</evidence>
<dbReference type="OrthoDB" id="389353at2759"/>
<dbReference type="EMBL" id="FLZR02000002">
    <property type="protein sequence ID" value="VUZ99397.1"/>
    <property type="molecule type" value="Genomic_DNA"/>
</dbReference>
<proteinExistence type="predicted"/>
<sequence>MTEDIYDIEMWKKKYPFLDRIWKSYEKFDKSVDEDGNKVIYNSQCNVIREQAQIEEGKYNDFCMKLVRNLGLFAKNPEYERPNPEGCQFLNQWVYYMTTKDKIPDNFTKEIFDRSNTIISVPNEKHVCPYYSYEEKIKEPPNIIKIFNLQIVMDDLVSILKNDNHENNCSCRNFVSECTNTYKRMNREHCSGGNKSDPNNVSTCTHLSTFSTLYELFISLDQDLKSKLPYLTDDTMNDIIHCESKNPREVLTKLSPGVPKQDSPINIGTNAVLGTMAGFTPVGNWFRSRKLIDTVGSNNIGKQAEYELFHNGPENENISFDQTKYNVAYSPV</sequence>
<dbReference type="VEuPathDB" id="PlasmoDB:PVPAM_000034600"/>
<dbReference type="VEuPathDB" id="PlasmoDB:PVP01_0001120"/>
<organism evidence="1">
    <name type="scientific">Plasmodium vivax</name>
    <name type="common">malaria parasite P. vivax</name>
    <dbReference type="NCBI Taxonomy" id="5855"/>
    <lineage>
        <taxon>Eukaryota</taxon>
        <taxon>Sar</taxon>
        <taxon>Alveolata</taxon>
        <taxon>Apicomplexa</taxon>
        <taxon>Aconoidasida</taxon>
        <taxon>Haemosporida</taxon>
        <taxon>Plasmodiidae</taxon>
        <taxon>Plasmodium</taxon>
        <taxon>Plasmodium (Plasmodium)</taxon>
    </lineage>
</organism>
<protein>
    <submittedName>
        <fullName evidence="1">VIR protein</fullName>
    </submittedName>
</protein>